<dbReference type="SMART" id="SM01400">
    <property type="entry name" value="Pribosyltran_N"/>
    <property type="match status" value="1"/>
</dbReference>
<feature type="compositionally biased region" description="Low complexity" evidence="11">
    <location>
        <begin position="61"/>
        <end position="75"/>
    </location>
</feature>
<evidence type="ECO:0000256" key="4">
    <source>
        <dbReference type="ARBA" id="ARBA00022723"/>
    </source>
</evidence>
<keyword evidence="3" id="KW-0808">Transferase</keyword>
<feature type="compositionally biased region" description="Polar residues" evidence="11">
    <location>
        <begin position="518"/>
        <end position="533"/>
    </location>
</feature>
<keyword evidence="4" id="KW-0479">Metal-binding</keyword>
<evidence type="ECO:0000313" key="14">
    <source>
        <dbReference type="Proteomes" id="UP000281468"/>
    </source>
</evidence>
<comment type="caution">
    <text evidence="13">The sequence shown here is derived from an EMBL/GenBank/DDBJ whole genome shotgun (WGS) entry which is preliminary data.</text>
</comment>
<dbReference type="GO" id="GO:0004749">
    <property type="term" value="F:ribose phosphate diphosphokinase activity"/>
    <property type="evidence" value="ECO:0007669"/>
    <property type="project" value="UniProtKB-EC"/>
</dbReference>
<gene>
    <name evidence="13" type="ORF">D0862_12224</name>
</gene>
<dbReference type="GO" id="GO:0005524">
    <property type="term" value="F:ATP binding"/>
    <property type="evidence" value="ECO:0007669"/>
    <property type="project" value="UniProtKB-KW"/>
</dbReference>
<reference evidence="13 14" key="1">
    <citation type="journal article" date="2018" name="BMC Genomics">
        <title>Genomic evidence for intraspecific hybridization in a clonal and extremely halotolerant yeast.</title>
        <authorList>
            <person name="Gostincar C."/>
            <person name="Stajich J.E."/>
            <person name="Zupancic J."/>
            <person name="Zalar P."/>
            <person name="Gunde-Cimerman N."/>
        </authorList>
    </citation>
    <scope>NUCLEOTIDE SEQUENCE [LARGE SCALE GENOMIC DNA]</scope>
    <source>
        <strain evidence="13 14">EXF-171</strain>
    </source>
</reference>
<feature type="compositionally biased region" description="Basic and acidic residues" evidence="11">
    <location>
        <begin position="362"/>
        <end position="371"/>
    </location>
</feature>
<accession>A0A3M7EYV3</accession>
<dbReference type="Pfam" id="PF14572">
    <property type="entry name" value="Pribosyl_synth"/>
    <property type="match status" value="1"/>
</dbReference>
<feature type="compositionally biased region" description="Basic and acidic residues" evidence="11">
    <location>
        <begin position="320"/>
        <end position="329"/>
    </location>
</feature>
<protein>
    <recommendedName>
        <fullName evidence="2">ribose-phosphate diphosphokinase</fullName>
        <ecNumber evidence="2">2.7.6.1</ecNumber>
    </recommendedName>
</protein>
<evidence type="ECO:0000256" key="11">
    <source>
        <dbReference type="SAM" id="MobiDB-lite"/>
    </source>
</evidence>
<feature type="compositionally biased region" description="Acidic residues" evidence="11">
    <location>
        <begin position="443"/>
        <end position="459"/>
    </location>
</feature>
<evidence type="ECO:0000256" key="5">
    <source>
        <dbReference type="ARBA" id="ARBA00022727"/>
    </source>
</evidence>
<feature type="region of interest" description="Disordered" evidence="11">
    <location>
        <begin position="53"/>
        <end position="90"/>
    </location>
</feature>
<dbReference type="PANTHER" id="PTHR10210:SF57">
    <property type="entry name" value="RIBOSE-PHOSPHATE DIPHOSPHOKINASE"/>
    <property type="match status" value="1"/>
</dbReference>
<keyword evidence="6" id="KW-0547">Nucleotide-binding</keyword>
<evidence type="ECO:0000259" key="12">
    <source>
        <dbReference type="Pfam" id="PF13793"/>
    </source>
</evidence>
<keyword evidence="9" id="KW-0460">Magnesium</keyword>
<comment type="catalytic activity">
    <reaction evidence="10">
        <text>D-ribose 5-phosphate + ATP = 5-phospho-alpha-D-ribose 1-diphosphate + AMP + H(+)</text>
        <dbReference type="Rhea" id="RHEA:15609"/>
        <dbReference type="ChEBI" id="CHEBI:15378"/>
        <dbReference type="ChEBI" id="CHEBI:30616"/>
        <dbReference type="ChEBI" id="CHEBI:58017"/>
        <dbReference type="ChEBI" id="CHEBI:78346"/>
        <dbReference type="ChEBI" id="CHEBI:456215"/>
        <dbReference type="EC" id="2.7.6.1"/>
    </reaction>
</comment>
<dbReference type="GO" id="GO:0009156">
    <property type="term" value="P:ribonucleoside monophosphate biosynthetic process"/>
    <property type="evidence" value="ECO:0007669"/>
    <property type="project" value="InterPro"/>
</dbReference>
<dbReference type="FunFam" id="3.40.50.2020:FF:000007">
    <property type="entry name" value="Ribose-phosphate pyrophosphokinase"/>
    <property type="match status" value="1"/>
</dbReference>
<feature type="domain" description="Ribose-phosphate pyrophosphokinase N-terminal" evidence="12">
    <location>
        <begin position="142"/>
        <end position="218"/>
    </location>
</feature>
<dbReference type="GO" id="GO:0016301">
    <property type="term" value="F:kinase activity"/>
    <property type="evidence" value="ECO:0007669"/>
    <property type="project" value="UniProtKB-KW"/>
</dbReference>
<dbReference type="NCBIfam" id="TIGR01251">
    <property type="entry name" value="ribP_PPkin"/>
    <property type="match status" value="1"/>
</dbReference>
<dbReference type="SUPFAM" id="SSF53271">
    <property type="entry name" value="PRTase-like"/>
    <property type="match status" value="3"/>
</dbReference>
<dbReference type="Gene3D" id="3.40.50.2020">
    <property type="match status" value="4"/>
</dbReference>
<dbReference type="PROSITE" id="PS00114">
    <property type="entry name" value="PRPP_SYNTHASE"/>
    <property type="match status" value="1"/>
</dbReference>
<dbReference type="GO" id="GO:0006015">
    <property type="term" value="P:5-phosphoribose 1-diphosphate biosynthetic process"/>
    <property type="evidence" value="ECO:0007669"/>
    <property type="project" value="TreeGrafter"/>
</dbReference>
<keyword evidence="5" id="KW-0545">Nucleotide biosynthesis</keyword>
<dbReference type="GO" id="GO:0006164">
    <property type="term" value="P:purine nucleotide biosynthetic process"/>
    <property type="evidence" value="ECO:0007669"/>
    <property type="project" value="TreeGrafter"/>
</dbReference>
<dbReference type="CDD" id="cd06223">
    <property type="entry name" value="PRTases_typeI"/>
    <property type="match status" value="2"/>
</dbReference>
<dbReference type="GO" id="GO:0002189">
    <property type="term" value="C:ribose phosphate diphosphokinase complex"/>
    <property type="evidence" value="ECO:0007669"/>
    <property type="project" value="UniProtKB-ARBA"/>
</dbReference>
<dbReference type="EC" id="2.7.6.1" evidence="2"/>
<dbReference type="FunFam" id="3.40.50.2020:FF:000043">
    <property type="entry name" value="Ribose-phosphate pyrophosphokinase 1"/>
    <property type="match status" value="1"/>
</dbReference>
<evidence type="ECO:0000256" key="9">
    <source>
        <dbReference type="ARBA" id="ARBA00022842"/>
    </source>
</evidence>
<feature type="compositionally biased region" description="Polar residues" evidence="11">
    <location>
        <begin position="394"/>
        <end position="406"/>
    </location>
</feature>
<evidence type="ECO:0000256" key="1">
    <source>
        <dbReference type="ARBA" id="ARBA00006478"/>
    </source>
</evidence>
<comment type="similarity">
    <text evidence="1">Belongs to the ribose-phosphate pyrophosphokinase family.</text>
</comment>
<dbReference type="GO" id="GO:0000287">
    <property type="term" value="F:magnesium ion binding"/>
    <property type="evidence" value="ECO:0007669"/>
    <property type="project" value="InterPro"/>
</dbReference>
<dbReference type="GO" id="GO:0005737">
    <property type="term" value="C:cytoplasm"/>
    <property type="evidence" value="ECO:0007669"/>
    <property type="project" value="TreeGrafter"/>
</dbReference>
<evidence type="ECO:0000313" key="13">
    <source>
        <dbReference type="EMBL" id="RMY81815.1"/>
    </source>
</evidence>
<feature type="region of interest" description="Disordered" evidence="11">
    <location>
        <begin position="312"/>
        <end position="460"/>
    </location>
</feature>
<feature type="compositionally biased region" description="Polar residues" evidence="11">
    <location>
        <begin position="348"/>
        <end position="359"/>
    </location>
</feature>
<name>A0A3M7EYV3_HORWE</name>
<feature type="compositionally biased region" description="Low complexity" evidence="11">
    <location>
        <begin position="374"/>
        <end position="392"/>
    </location>
</feature>
<dbReference type="Proteomes" id="UP000281468">
    <property type="component" value="Unassembled WGS sequence"/>
</dbReference>
<dbReference type="InterPro" id="IPR000836">
    <property type="entry name" value="PRTase_dom"/>
</dbReference>
<feature type="region of interest" description="Disordered" evidence="11">
    <location>
        <begin position="474"/>
        <end position="558"/>
    </location>
</feature>
<keyword evidence="7" id="KW-0418">Kinase</keyword>
<dbReference type="Pfam" id="PF13793">
    <property type="entry name" value="Pribosyltran_N"/>
    <property type="match status" value="1"/>
</dbReference>
<sequence length="677" mass="74113">MPWRPKLYHASRAWRQGASRATPKSFVKFHHCPFAYDRDADQKISPSRARAQFTYPPHGDSGPLILPTGPIILSSSPPPPPSSQPQRRLDAEDRIQNEGRLCILRVLTPWSGGIDMRPAGNPPGQGGAQKVRQWRDECRDYEEESVREKDIFIVQSGSSQINDNVMELLIMISACKSGSAKSVTAVMPYFPYSRQSKRKTHRGAITARMLANLLNVAGVNHVITIDLHASQMQGFFKCPVDNLLAEPLLAKWLRVNIPEWWEAVVVSKNPGGTKRVTSLADALKLSFGIVTTDRRRPHQQASQNASMYNSAVFESMGPDGSHDRSGLEKEMEDAESVKAASENRHNATIEQDFARQNATPRPHADLTENRPRRPSGARAATAAGIAPTIRTRLGNGNNETPSSPLARSTRLDSVGTEDAVVPDNSEELGLHRFQTAPGIEQPPVDEDGYEEPGGDDESDERVRDVITGRLIHGHIVDDEIPSPNMSARSGSNEYGDNRGKRGSGSSEDEPLPEAMAQSFMSTASTRSRLNQPQHALGGTGDAAASDEEEEEALKDPDVESTVTLVGNVRDKPVLIVDDMIDKAGSWIAAAETVVKRGGATKVYCLATHGLFGGDSLRELEECDQIEAIVVTDAFPIPAEKRRESKKLVVLDVSGLLSEAIRRNQHGESISQLYTHFD</sequence>
<dbReference type="InterPro" id="IPR000842">
    <property type="entry name" value="PRib_PP_synth_CS"/>
</dbReference>
<evidence type="ECO:0000256" key="8">
    <source>
        <dbReference type="ARBA" id="ARBA00022840"/>
    </source>
</evidence>
<evidence type="ECO:0000256" key="3">
    <source>
        <dbReference type="ARBA" id="ARBA00022679"/>
    </source>
</evidence>
<dbReference type="InterPro" id="IPR029057">
    <property type="entry name" value="PRTase-like"/>
</dbReference>
<organism evidence="13 14">
    <name type="scientific">Hortaea werneckii</name>
    <name type="common">Black yeast</name>
    <name type="synonym">Cladosporium werneckii</name>
    <dbReference type="NCBI Taxonomy" id="91943"/>
    <lineage>
        <taxon>Eukaryota</taxon>
        <taxon>Fungi</taxon>
        <taxon>Dikarya</taxon>
        <taxon>Ascomycota</taxon>
        <taxon>Pezizomycotina</taxon>
        <taxon>Dothideomycetes</taxon>
        <taxon>Dothideomycetidae</taxon>
        <taxon>Mycosphaerellales</taxon>
        <taxon>Teratosphaeriaceae</taxon>
        <taxon>Hortaea</taxon>
    </lineage>
</organism>
<evidence type="ECO:0000256" key="7">
    <source>
        <dbReference type="ARBA" id="ARBA00022777"/>
    </source>
</evidence>
<evidence type="ECO:0000256" key="6">
    <source>
        <dbReference type="ARBA" id="ARBA00022741"/>
    </source>
</evidence>
<dbReference type="InterPro" id="IPR005946">
    <property type="entry name" value="Rib-P_diPkinase"/>
</dbReference>
<dbReference type="InterPro" id="IPR029099">
    <property type="entry name" value="Pribosyltran_N"/>
</dbReference>
<dbReference type="AlphaFoldDB" id="A0A3M7EYV3"/>
<dbReference type="VEuPathDB" id="FungiDB:BTJ68_08323"/>
<evidence type="ECO:0000256" key="10">
    <source>
        <dbReference type="ARBA" id="ARBA00049535"/>
    </source>
</evidence>
<keyword evidence="8" id="KW-0067">ATP-binding</keyword>
<dbReference type="PANTHER" id="PTHR10210">
    <property type="entry name" value="RIBOSE-PHOSPHATE DIPHOSPHOKINASE FAMILY MEMBER"/>
    <property type="match status" value="1"/>
</dbReference>
<evidence type="ECO:0000256" key="2">
    <source>
        <dbReference type="ARBA" id="ARBA00013247"/>
    </source>
</evidence>
<feature type="compositionally biased region" description="Polar residues" evidence="11">
    <location>
        <begin position="483"/>
        <end position="494"/>
    </location>
</feature>
<dbReference type="EMBL" id="QWIQ01000575">
    <property type="protein sequence ID" value="RMY81815.1"/>
    <property type="molecule type" value="Genomic_DNA"/>
</dbReference>
<proteinExistence type="inferred from homology"/>